<reference evidence="2 3" key="1">
    <citation type="journal article" date="2015" name="Genome Announc.">
        <title>Expanding the biotechnology potential of lactobacilli through comparative genomics of 213 strains and associated genera.</title>
        <authorList>
            <person name="Sun Z."/>
            <person name="Harris H.M."/>
            <person name="McCann A."/>
            <person name="Guo C."/>
            <person name="Argimon S."/>
            <person name="Zhang W."/>
            <person name="Yang X."/>
            <person name="Jeffery I.B."/>
            <person name="Cooney J.C."/>
            <person name="Kagawa T.F."/>
            <person name="Liu W."/>
            <person name="Song Y."/>
            <person name="Salvetti E."/>
            <person name="Wrobel A."/>
            <person name="Rasinkangas P."/>
            <person name="Parkhill J."/>
            <person name="Rea M.C."/>
            <person name="O'Sullivan O."/>
            <person name="Ritari J."/>
            <person name="Douillard F.P."/>
            <person name="Paul Ross R."/>
            <person name="Yang R."/>
            <person name="Briner A.E."/>
            <person name="Felis G.E."/>
            <person name="de Vos W.M."/>
            <person name="Barrangou R."/>
            <person name="Klaenhammer T.R."/>
            <person name="Caufield P.W."/>
            <person name="Cui Y."/>
            <person name="Zhang H."/>
            <person name="O'Toole P.W."/>
        </authorList>
    </citation>
    <scope>NUCLEOTIDE SEQUENCE [LARGE SCALE GENOMIC DNA]</scope>
    <source>
        <strain evidence="2 3">DSM 5007</strain>
    </source>
</reference>
<dbReference type="InterPro" id="IPR050706">
    <property type="entry name" value="Cyclic-di-GMP_PDE-like"/>
</dbReference>
<proteinExistence type="predicted"/>
<evidence type="ECO:0000259" key="1">
    <source>
        <dbReference type="PROSITE" id="PS50883"/>
    </source>
</evidence>
<dbReference type="Proteomes" id="UP000051820">
    <property type="component" value="Unassembled WGS sequence"/>
</dbReference>
<dbReference type="PATRIC" id="fig|1423807.3.peg.2520"/>
<dbReference type="Pfam" id="PF00563">
    <property type="entry name" value="EAL"/>
    <property type="match status" value="1"/>
</dbReference>
<dbReference type="eggNOG" id="COG2200">
    <property type="taxonomic scope" value="Bacteria"/>
</dbReference>
<keyword evidence="3" id="KW-1185">Reference proteome</keyword>
<protein>
    <submittedName>
        <fullName evidence="2">C-di-GMP-specific phosphodiesterase</fullName>
    </submittedName>
</protein>
<dbReference type="InterPro" id="IPR035919">
    <property type="entry name" value="EAL_sf"/>
</dbReference>
<comment type="caution">
    <text evidence="2">The sequence shown here is derived from an EMBL/GenBank/DDBJ whole genome shotgun (WGS) entry which is preliminary data.</text>
</comment>
<dbReference type="STRING" id="1423807.FD16_GL002441"/>
<dbReference type="Gene3D" id="3.20.20.450">
    <property type="entry name" value="EAL domain"/>
    <property type="match status" value="1"/>
</dbReference>
<gene>
    <name evidence="2" type="ORF">FD16_GL002441</name>
</gene>
<dbReference type="PROSITE" id="PS50883">
    <property type="entry name" value="EAL"/>
    <property type="match status" value="1"/>
</dbReference>
<sequence length="215" mass="24620">MQQLVDKFQHSLVGYELLMRRRDGDQWVLPVDFATIPVEDVVNALLEASELLKGKVPIIALNLNRDQLLNIDLLNAIVDCKDKIVPLKLVIEITEEESSQKIDDELILDRVKFFWNNDIQIALDDVSNGENHFDGIVNLIPFASEIKFALQNDHLDFSAPEVQRLISNWQDIANQHHIRFVLEGIETSTDDVTADRLGIAYRQGYYYGKPYLVDS</sequence>
<dbReference type="GO" id="GO:0071111">
    <property type="term" value="F:cyclic-guanylate-specific phosphodiesterase activity"/>
    <property type="evidence" value="ECO:0007669"/>
    <property type="project" value="InterPro"/>
</dbReference>
<organism evidence="2 3">
    <name type="scientific">Paucilactobacillus suebicus DSM 5007 = KCTC 3549</name>
    <dbReference type="NCBI Taxonomy" id="1423807"/>
    <lineage>
        <taxon>Bacteria</taxon>
        <taxon>Bacillati</taxon>
        <taxon>Bacillota</taxon>
        <taxon>Bacilli</taxon>
        <taxon>Lactobacillales</taxon>
        <taxon>Lactobacillaceae</taxon>
        <taxon>Paucilactobacillus</taxon>
    </lineage>
</organism>
<name>A0A0R1W320_9LACO</name>
<accession>A0A0R1W320</accession>
<dbReference type="EMBL" id="AZGF01000009">
    <property type="protein sequence ID" value="KRM12256.1"/>
    <property type="molecule type" value="Genomic_DNA"/>
</dbReference>
<dbReference type="SUPFAM" id="SSF141868">
    <property type="entry name" value="EAL domain-like"/>
    <property type="match status" value="1"/>
</dbReference>
<dbReference type="PANTHER" id="PTHR33121:SF70">
    <property type="entry name" value="SIGNALING PROTEIN YKOW"/>
    <property type="match status" value="1"/>
</dbReference>
<dbReference type="PANTHER" id="PTHR33121">
    <property type="entry name" value="CYCLIC DI-GMP PHOSPHODIESTERASE PDEF"/>
    <property type="match status" value="1"/>
</dbReference>
<dbReference type="AlphaFoldDB" id="A0A0R1W320"/>
<feature type="domain" description="EAL" evidence="1">
    <location>
        <begin position="1"/>
        <end position="215"/>
    </location>
</feature>
<dbReference type="SMART" id="SM00052">
    <property type="entry name" value="EAL"/>
    <property type="match status" value="1"/>
</dbReference>
<evidence type="ECO:0000313" key="3">
    <source>
        <dbReference type="Proteomes" id="UP000051820"/>
    </source>
</evidence>
<dbReference type="InterPro" id="IPR001633">
    <property type="entry name" value="EAL_dom"/>
</dbReference>
<evidence type="ECO:0000313" key="2">
    <source>
        <dbReference type="EMBL" id="KRM12256.1"/>
    </source>
</evidence>